<name>A0ACC3NFU4_9PEZI</name>
<evidence type="ECO:0000313" key="1">
    <source>
        <dbReference type="EMBL" id="KAK3716233.1"/>
    </source>
</evidence>
<comment type="caution">
    <text evidence="1">The sequence shown here is derived from an EMBL/GenBank/DDBJ whole genome shotgun (WGS) entry which is preliminary data.</text>
</comment>
<gene>
    <name evidence="1" type="ORF">LTR37_006678</name>
</gene>
<keyword evidence="2" id="KW-1185">Reference proteome</keyword>
<dbReference type="Proteomes" id="UP001281147">
    <property type="component" value="Unassembled WGS sequence"/>
</dbReference>
<reference evidence="1" key="1">
    <citation type="submission" date="2023-07" db="EMBL/GenBank/DDBJ databases">
        <title>Black Yeasts Isolated from many extreme environments.</title>
        <authorList>
            <person name="Coleine C."/>
            <person name="Stajich J.E."/>
            <person name="Selbmann L."/>
        </authorList>
    </citation>
    <scope>NUCLEOTIDE SEQUENCE</scope>
    <source>
        <strain evidence="1">CCFEE 5714</strain>
    </source>
</reference>
<accession>A0ACC3NFU4</accession>
<organism evidence="1 2">
    <name type="scientific">Vermiconidia calcicola</name>
    <dbReference type="NCBI Taxonomy" id="1690605"/>
    <lineage>
        <taxon>Eukaryota</taxon>
        <taxon>Fungi</taxon>
        <taxon>Dikarya</taxon>
        <taxon>Ascomycota</taxon>
        <taxon>Pezizomycotina</taxon>
        <taxon>Dothideomycetes</taxon>
        <taxon>Dothideomycetidae</taxon>
        <taxon>Mycosphaerellales</taxon>
        <taxon>Extremaceae</taxon>
        <taxon>Vermiconidia</taxon>
    </lineage>
</organism>
<dbReference type="EMBL" id="JAUTXU010000044">
    <property type="protein sequence ID" value="KAK3716233.1"/>
    <property type="molecule type" value="Genomic_DNA"/>
</dbReference>
<sequence>MPRSKRDIQAVAEETVTPPDALSSCQAIARVKQGAGNNLYQLELPTGKTLLAELPARFRSTIWIKRGSFVCVDTSTLADRDNKLGGEIMNVVRDERMWRKMSYWPAEFAAKKSSYDEGSEDEGPQMPPSDSEEV</sequence>
<evidence type="ECO:0000313" key="2">
    <source>
        <dbReference type="Proteomes" id="UP001281147"/>
    </source>
</evidence>
<protein>
    <submittedName>
        <fullName evidence="1">Uncharacterized protein</fullName>
    </submittedName>
</protein>
<proteinExistence type="predicted"/>